<dbReference type="GO" id="GO:0003677">
    <property type="term" value="F:DNA binding"/>
    <property type="evidence" value="ECO:0007669"/>
    <property type="project" value="InterPro"/>
</dbReference>
<accession>A0A381XBL6</accession>
<evidence type="ECO:0000259" key="6">
    <source>
        <dbReference type="Pfam" id="PF03372"/>
    </source>
</evidence>
<comment type="cofactor">
    <cofactor evidence="1">
        <name>Mg(2+)</name>
        <dbReference type="ChEBI" id="CHEBI:18420"/>
    </cofactor>
</comment>
<dbReference type="Pfam" id="PF03372">
    <property type="entry name" value="Exo_endo_phos"/>
    <property type="match status" value="1"/>
</dbReference>
<evidence type="ECO:0000256" key="2">
    <source>
        <dbReference type="ARBA" id="ARBA00007092"/>
    </source>
</evidence>
<name>A0A381XBL6_9ZZZZ</name>
<keyword evidence="3" id="KW-0479">Metal-binding</keyword>
<dbReference type="NCBIfam" id="TIGR00195">
    <property type="entry name" value="exoDNase_III"/>
    <property type="match status" value="1"/>
</dbReference>
<dbReference type="InterPro" id="IPR004808">
    <property type="entry name" value="AP_endonuc_1"/>
</dbReference>
<evidence type="ECO:0000256" key="1">
    <source>
        <dbReference type="ARBA" id="ARBA00001946"/>
    </source>
</evidence>
<keyword evidence="5" id="KW-0460">Magnesium</keyword>
<dbReference type="AlphaFoldDB" id="A0A381XBL6"/>
<evidence type="ECO:0000256" key="5">
    <source>
        <dbReference type="ARBA" id="ARBA00022842"/>
    </source>
</evidence>
<feature type="domain" description="Endonuclease/exonuclease/phosphatase" evidence="6">
    <location>
        <begin position="4"/>
        <end position="250"/>
    </location>
</feature>
<dbReference type="EMBL" id="UINC01014581">
    <property type="protein sequence ID" value="SVA62098.1"/>
    <property type="molecule type" value="Genomic_DNA"/>
</dbReference>
<keyword evidence="4" id="KW-0378">Hydrolase</keyword>
<dbReference type="NCBIfam" id="TIGR00633">
    <property type="entry name" value="xth"/>
    <property type="match status" value="1"/>
</dbReference>
<evidence type="ECO:0000256" key="3">
    <source>
        <dbReference type="ARBA" id="ARBA00022723"/>
    </source>
</evidence>
<dbReference type="GO" id="GO:0008311">
    <property type="term" value="F:double-stranded DNA 3'-5' DNA exonuclease activity"/>
    <property type="evidence" value="ECO:0007669"/>
    <property type="project" value="InterPro"/>
</dbReference>
<dbReference type="CDD" id="cd09086">
    <property type="entry name" value="ExoIII-like_AP-endo"/>
    <property type="match status" value="1"/>
</dbReference>
<evidence type="ECO:0000256" key="4">
    <source>
        <dbReference type="ARBA" id="ARBA00022801"/>
    </source>
</evidence>
<proteinExistence type="inferred from homology"/>
<dbReference type="InterPro" id="IPR005135">
    <property type="entry name" value="Endo/exonuclease/phosphatase"/>
</dbReference>
<organism evidence="7">
    <name type="scientific">marine metagenome</name>
    <dbReference type="NCBI Taxonomy" id="408172"/>
    <lineage>
        <taxon>unclassified sequences</taxon>
        <taxon>metagenomes</taxon>
        <taxon>ecological metagenomes</taxon>
    </lineage>
</organism>
<gene>
    <name evidence="7" type="ORF">METZ01_LOCUS114952</name>
</gene>
<dbReference type="PANTHER" id="PTHR43250:SF2">
    <property type="entry name" value="EXODEOXYRIBONUCLEASE III"/>
    <property type="match status" value="1"/>
</dbReference>
<dbReference type="GO" id="GO:0004519">
    <property type="term" value="F:endonuclease activity"/>
    <property type="evidence" value="ECO:0007669"/>
    <property type="project" value="InterPro"/>
</dbReference>
<dbReference type="PANTHER" id="PTHR43250">
    <property type="entry name" value="EXODEOXYRIBONUCLEASE III"/>
    <property type="match status" value="1"/>
</dbReference>
<reference evidence="7" key="1">
    <citation type="submission" date="2018-05" db="EMBL/GenBank/DDBJ databases">
        <authorList>
            <person name="Lanie J.A."/>
            <person name="Ng W.-L."/>
            <person name="Kazmierczak K.M."/>
            <person name="Andrzejewski T.M."/>
            <person name="Davidsen T.M."/>
            <person name="Wayne K.J."/>
            <person name="Tettelin H."/>
            <person name="Glass J.I."/>
            <person name="Rusch D."/>
            <person name="Podicherti R."/>
            <person name="Tsui H.-C.T."/>
            <person name="Winkler M.E."/>
        </authorList>
    </citation>
    <scope>NUCLEOTIDE SEQUENCE</scope>
</reference>
<comment type="similarity">
    <text evidence="2">Belongs to the DNA repair enzymes AP/ExoA family.</text>
</comment>
<dbReference type="PROSITE" id="PS00726">
    <property type="entry name" value="AP_NUCLEASE_F1_1"/>
    <property type="match status" value="1"/>
</dbReference>
<evidence type="ECO:0000313" key="7">
    <source>
        <dbReference type="EMBL" id="SVA62098.1"/>
    </source>
</evidence>
<dbReference type="GO" id="GO:0046872">
    <property type="term" value="F:metal ion binding"/>
    <property type="evidence" value="ECO:0007669"/>
    <property type="project" value="UniProtKB-KW"/>
</dbReference>
<dbReference type="InterPro" id="IPR036691">
    <property type="entry name" value="Endo/exonu/phosph_ase_sf"/>
</dbReference>
<dbReference type="InterPro" id="IPR020847">
    <property type="entry name" value="AP_endonuclease_F1_BS"/>
</dbReference>
<dbReference type="GO" id="GO:0006281">
    <property type="term" value="P:DNA repair"/>
    <property type="evidence" value="ECO:0007669"/>
    <property type="project" value="InterPro"/>
</dbReference>
<dbReference type="PROSITE" id="PS51435">
    <property type="entry name" value="AP_NUCLEASE_F1_4"/>
    <property type="match status" value="1"/>
</dbReference>
<sequence length="261" mass="28833">MRIATWNVNSLKARLARVEAWIAVTQPDVLCLQETKMADEVFPHQAFEALGYESAHHGEGRWNGVAVVSRVGLVDSRPGFDDGRDAPDPDARVLWATCGGVRVASCYVPNGRAVDHDHYRYKLDWLGRLHDDLVANVDTATTPVVVVGDFNVAPDDRDVWDPAAFEGATHVTAAERSALARIIDLGMVDVFRERFAEDGLHTWWDYRGGAFHKGEGLRIDLILASPPMATVLDWVVVDRNERKGEKPSDHAPLVAEFATVG</sequence>
<dbReference type="InterPro" id="IPR037493">
    <property type="entry name" value="ExoIII-like"/>
</dbReference>
<dbReference type="Gene3D" id="3.60.10.10">
    <property type="entry name" value="Endonuclease/exonuclease/phosphatase"/>
    <property type="match status" value="1"/>
</dbReference>
<protein>
    <recommendedName>
        <fullName evidence="6">Endonuclease/exonuclease/phosphatase domain-containing protein</fullName>
    </recommendedName>
</protein>
<dbReference type="SUPFAM" id="SSF56219">
    <property type="entry name" value="DNase I-like"/>
    <property type="match status" value="1"/>
</dbReference>